<feature type="transmembrane region" description="Helical" evidence="1">
    <location>
        <begin position="7"/>
        <end position="24"/>
    </location>
</feature>
<accession>A0A9X1XB60</accession>
<keyword evidence="3" id="KW-1185">Reference proteome</keyword>
<dbReference type="EMBL" id="JAIWJX010000002">
    <property type="protein sequence ID" value="MCK6256966.1"/>
    <property type="molecule type" value="Genomic_DNA"/>
</dbReference>
<name>A0A9X1XB60_9BACL</name>
<feature type="transmembrane region" description="Helical" evidence="1">
    <location>
        <begin position="81"/>
        <end position="99"/>
    </location>
</feature>
<dbReference type="NCBIfam" id="TIGR02357">
    <property type="entry name" value="ECF_ThiT_YuaJ"/>
    <property type="match status" value="1"/>
</dbReference>
<evidence type="ECO:0000256" key="1">
    <source>
        <dbReference type="SAM" id="Phobius"/>
    </source>
</evidence>
<sequence>MSKKIMFLTEVAMMSALAIILSFVQFKGLWANGGSVSLEMLPIFLMAFRRGVPGGVLTGLIVGMVKILVDGTAGYNPAGLILDYPLAFLLAGFAGVFKVSSESQSKRRISAIVAGIAFGSLLRLASHVVSGVIFFASYAPKGMNPVLYSIVYNASYMIPVALITAAAFIFLTKTAPRLLHRTDPRVVNAA</sequence>
<dbReference type="RefSeq" id="WP_248252548.1">
    <property type="nucleotide sequence ID" value="NZ_JAIWJX010000002.1"/>
</dbReference>
<comment type="caution">
    <text evidence="2">The sequence shown here is derived from an EMBL/GenBank/DDBJ whole genome shotgun (WGS) entry which is preliminary data.</text>
</comment>
<dbReference type="InterPro" id="IPR012651">
    <property type="entry name" value="Thia_Transptr_ThiT"/>
</dbReference>
<keyword evidence="1" id="KW-0812">Transmembrane</keyword>
<dbReference type="AlphaFoldDB" id="A0A9X1XB60"/>
<evidence type="ECO:0000313" key="2">
    <source>
        <dbReference type="EMBL" id="MCK6256966.1"/>
    </source>
</evidence>
<keyword evidence="1" id="KW-0472">Membrane</keyword>
<proteinExistence type="predicted"/>
<gene>
    <name evidence="2" type="primary">thiT</name>
    <name evidence="2" type="ORF">LCY76_10200</name>
</gene>
<feature type="transmembrane region" description="Helical" evidence="1">
    <location>
        <begin position="150"/>
        <end position="171"/>
    </location>
</feature>
<evidence type="ECO:0000313" key="3">
    <source>
        <dbReference type="Proteomes" id="UP001139011"/>
    </source>
</evidence>
<dbReference type="GO" id="GO:0005886">
    <property type="term" value="C:plasma membrane"/>
    <property type="evidence" value="ECO:0007669"/>
    <property type="project" value="InterPro"/>
</dbReference>
<protein>
    <submittedName>
        <fullName evidence="2">Energy-coupled thiamine transporter ThiT</fullName>
    </submittedName>
</protein>
<dbReference type="Gene3D" id="1.10.1760.20">
    <property type="match status" value="1"/>
</dbReference>
<dbReference type="Proteomes" id="UP001139011">
    <property type="component" value="Unassembled WGS sequence"/>
</dbReference>
<feature type="transmembrane region" description="Helical" evidence="1">
    <location>
        <begin position="111"/>
        <end position="138"/>
    </location>
</feature>
<reference evidence="2" key="1">
    <citation type="submission" date="2021-09" db="EMBL/GenBank/DDBJ databases">
        <title>Genome analysis of Fictibacillus sp. KIGAM418 isolated from marine sediment.</title>
        <authorList>
            <person name="Seo M.-J."/>
            <person name="Cho E.-S."/>
            <person name="Hwang C.Y."/>
        </authorList>
    </citation>
    <scope>NUCLEOTIDE SEQUENCE</scope>
    <source>
        <strain evidence="2">KIGAM418</strain>
    </source>
</reference>
<keyword evidence="1" id="KW-1133">Transmembrane helix</keyword>
<dbReference type="GO" id="GO:0015234">
    <property type="term" value="F:thiamine transmembrane transporter activity"/>
    <property type="evidence" value="ECO:0007669"/>
    <property type="project" value="InterPro"/>
</dbReference>
<organism evidence="2 3">
    <name type="scientific">Fictibacillus marinisediminis</name>
    <dbReference type="NCBI Taxonomy" id="2878389"/>
    <lineage>
        <taxon>Bacteria</taxon>
        <taxon>Bacillati</taxon>
        <taxon>Bacillota</taxon>
        <taxon>Bacilli</taxon>
        <taxon>Bacillales</taxon>
        <taxon>Fictibacillaceae</taxon>
        <taxon>Fictibacillus</taxon>
    </lineage>
</organism>
<dbReference type="Pfam" id="PF09515">
    <property type="entry name" value="Thia_YuaJ"/>
    <property type="match status" value="1"/>
</dbReference>